<dbReference type="Gene3D" id="3.30.390.30">
    <property type="match status" value="2"/>
</dbReference>
<evidence type="ECO:0000256" key="12">
    <source>
        <dbReference type="SAM" id="Phobius"/>
    </source>
</evidence>
<comment type="catalytic activity">
    <reaction evidence="11">
        <text>A + NADH + H(+) = AH2 + NAD(+)</text>
        <dbReference type="Rhea" id="RHEA:11356"/>
        <dbReference type="ChEBI" id="CHEBI:13193"/>
        <dbReference type="ChEBI" id="CHEBI:15378"/>
        <dbReference type="ChEBI" id="CHEBI:17499"/>
        <dbReference type="ChEBI" id="CHEBI:57540"/>
        <dbReference type="ChEBI" id="CHEBI:57945"/>
    </reaction>
</comment>
<feature type="non-terminal residue" evidence="15">
    <location>
        <position position="657"/>
    </location>
</feature>
<evidence type="ECO:0000256" key="4">
    <source>
        <dbReference type="ARBA" id="ARBA00022630"/>
    </source>
</evidence>
<dbReference type="SUPFAM" id="SSF51905">
    <property type="entry name" value="FAD/NAD(P)-binding domain"/>
    <property type="match status" value="2"/>
</dbReference>
<evidence type="ECO:0000256" key="10">
    <source>
        <dbReference type="ARBA" id="ARBA00023128"/>
    </source>
</evidence>
<dbReference type="InterPro" id="IPR023753">
    <property type="entry name" value="FAD/NAD-binding_dom"/>
</dbReference>
<evidence type="ECO:0000256" key="3">
    <source>
        <dbReference type="ARBA" id="ARBA00006442"/>
    </source>
</evidence>
<protein>
    <submittedName>
        <fullName evidence="15">Programmed cell death protein 8</fullName>
    </submittedName>
</protein>
<dbReference type="GO" id="GO:0071949">
    <property type="term" value="F:FAD binding"/>
    <property type="evidence" value="ECO:0007669"/>
    <property type="project" value="TreeGrafter"/>
</dbReference>
<feature type="transmembrane region" description="Helical" evidence="12">
    <location>
        <begin position="56"/>
        <end position="74"/>
    </location>
</feature>
<evidence type="ECO:0000259" key="13">
    <source>
        <dbReference type="Pfam" id="PF07992"/>
    </source>
</evidence>
<dbReference type="GO" id="GO:0046983">
    <property type="term" value="F:protein dimerization activity"/>
    <property type="evidence" value="ECO:0007669"/>
    <property type="project" value="InterPro"/>
</dbReference>
<sequence>MIGSRLALRFPRKLGHVYSQIRGKAVQNWKRPSMDEYLAPYEPWEKVFTRKKVQSNYYLGSGVGFLIFTIAYGFHLDYLPNVKKFEFMYSKEFVKDYKKKEEARRKAAEIQLAASANEQLEQIAETNDEEPPLQDDLTEMQTKNEPIGEEAVKPSQDDRNEPVEVIEAENDEGEEAEAYKIAKKPVPRSPNGIPEEVPYLLIGAGTSSFSAFRAIRAKDPTAKILIIGDENGNPYMRPPLTKELWYSERTKEATESELVFRTYSGRQRNLYYEKPSFYSDPAYIEFNEKGGIAVLKGHKVVELDAAGQIATLDDGRKIKYGKCLIATGGRPRSLDTFKEIDDANVISTFRGVSDFLKLERLMGQINSIAVIGGGFLGTELACALATKCQDVTQIFPEQGPLANVLPDYLSKWALKRIQREGVKVLTESTVELASVNENGKVKMITSSGQEVVVDHVVVAVGIDPNTDLAKSAGLEIDPQNGGFLANAELETNHKNIYVAGDVASFNDPQLGRRRLEHHDNAIITGKLAGENMAGGNKTISGQPMFWSDMGNDIAFEAVGVIDSSLTTVGVYAKGEGSDQKDDYEKGVVFYKEPQDDKVVGVLLWNVFNHMPVARRIVKENRNFEDLTEVAKLFNMFEGHEDEEEKSTCFWRILYNTT</sequence>
<evidence type="ECO:0000256" key="11">
    <source>
        <dbReference type="ARBA" id="ARBA00047786"/>
    </source>
</evidence>
<keyword evidence="12" id="KW-0812">Transmembrane</keyword>
<dbReference type="Pfam" id="PF14721">
    <property type="entry name" value="AIF_C"/>
    <property type="match status" value="1"/>
</dbReference>
<evidence type="ECO:0000313" key="15">
    <source>
        <dbReference type="EMBL" id="AII16551.1"/>
    </source>
</evidence>
<dbReference type="PANTHER" id="PTHR43557">
    <property type="entry name" value="APOPTOSIS-INDUCING FACTOR 1"/>
    <property type="match status" value="1"/>
</dbReference>
<proteinExistence type="evidence at transcript level"/>
<feature type="domain" description="FAD/NAD(P)-binding" evidence="13">
    <location>
        <begin position="200"/>
        <end position="522"/>
    </location>
</feature>
<dbReference type="SMART" id="SM01353">
    <property type="entry name" value="AIF_C"/>
    <property type="match status" value="1"/>
</dbReference>
<comment type="similarity">
    <text evidence="3">Belongs to the FAD-dependent oxidoreductase family.</text>
</comment>
<evidence type="ECO:0000256" key="8">
    <source>
        <dbReference type="ARBA" id="ARBA00023002"/>
    </source>
</evidence>
<dbReference type="SUPFAM" id="SSF55424">
    <property type="entry name" value="FAD/NAD-linked reductases, dimerisation (C-terminal) domain"/>
    <property type="match status" value="1"/>
</dbReference>
<name>A0A076FKV2_PARNA</name>
<keyword evidence="4" id="KW-0285">Flavoprotein</keyword>
<dbReference type="Gene3D" id="3.50.50.60">
    <property type="entry name" value="FAD/NAD(P)-binding domain"/>
    <property type="match status" value="2"/>
</dbReference>
<comment type="subcellular location">
    <subcellularLocation>
        <location evidence="2">Mitochondrion</location>
    </subcellularLocation>
</comment>
<evidence type="ECO:0000256" key="2">
    <source>
        <dbReference type="ARBA" id="ARBA00004173"/>
    </source>
</evidence>
<comment type="cofactor">
    <cofactor evidence="1">
        <name>FAD</name>
        <dbReference type="ChEBI" id="CHEBI:57692"/>
    </cofactor>
</comment>
<keyword evidence="10" id="KW-0496">Mitochondrion</keyword>
<feature type="domain" description="Mitochondrial apoptosis-inducing factor C-terminal" evidence="14">
    <location>
        <begin position="528"/>
        <end position="579"/>
    </location>
</feature>
<keyword evidence="7" id="KW-0809">Transit peptide</keyword>
<evidence type="ECO:0000256" key="5">
    <source>
        <dbReference type="ARBA" id="ARBA00022703"/>
    </source>
</evidence>
<dbReference type="InterPro" id="IPR016156">
    <property type="entry name" value="FAD/NAD-linked_Rdtase_dimer_sf"/>
</dbReference>
<dbReference type="Pfam" id="PF07992">
    <property type="entry name" value="Pyr_redox_2"/>
    <property type="match status" value="1"/>
</dbReference>
<reference evidence="15" key="1">
    <citation type="submission" date="2013-08" db="EMBL/GenBank/DDBJ databases">
        <title>Paracyclopina nana immune related genes.</title>
        <authorList>
            <person name="Kim B.-M."/>
            <person name="Rhee J.-S."/>
            <person name="Lee J.-S."/>
        </authorList>
    </citation>
    <scope>NUCLEOTIDE SEQUENCE</scope>
</reference>
<dbReference type="InterPro" id="IPR029324">
    <property type="entry name" value="AIF_C"/>
</dbReference>
<dbReference type="EMBL" id="KF516647">
    <property type="protein sequence ID" value="AII16551.1"/>
    <property type="molecule type" value="mRNA"/>
</dbReference>
<evidence type="ECO:0000259" key="14">
    <source>
        <dbReference type="Pfam" id="PF14721"/>
    </source>
</evidence>
<accession>A0A076FKV2</accession>
<dbReference type="GO" id="GO:0005739">
    <property type="term" value="C:mitochondrion"/>
    <property type="evidence" value="ECO:0007669"/>
    <property type="project" value="UniProtKB-SubCell"/>
</dbReference>
<keyword evidence="6" id="KW-0274">FAD</keyword>
<evidence type="ECO:0000256" key="9">
    <source>
        <dbReference type="ARBA" id="ARBA00023027"/>
    </source>
</evidence>
<dbReference type="InterPro" id="IPR036188">
    <property type="entry name" value="FAD/NAD-bd_sf"/>
</dbReference>
<dbReference type="InterPro" id="IPR050446">
    <property type="entry name" value="FAD-oxidoreductase/Apoptosis"/>
</dbReference>
<dbReference type="PRINTS" id="PR00411">
    <property type="entry name" value="PNDRDTASEI"/>
</dbReference>
<dbReference type="GO" id="GO:0033108">
    <property type="term" value="P:mitochondrial respiratory chain complex assembly"/>
    <property type="evidence" value="ECO:0007669"/>
    <property type="project" value="TreeGrafter"/>
</dbReference>
<keyword evidence="12" id="KW-1133">Transmembrane helix</keyword>
<organism evidence="15">
    <name type="scientific">Paracyclopina nana</name>
    <name type="common">Marine copepod</name>
    <dbReference type="NCBI Taxonomy" id="565004"/>
    <lineage>
        <taxon>Eukaryota</taxon>
        <taxon>Metazoa</taxon>
        <taxon>Ecdysozoa</taxon>
        <taxon>Arthropoda</taxon>
        <taxon>Crustacea</taxon>
        <taxon>Multicrustacea</taxon>
        <taxon>Hexanauplia</taxon>
        <taxon>Copepoda</taxon>
        <taxon>Cyclopoida</taxon>
        <taxon>Cyclopettidae</taxon>
        <taxon>Paracyclopina</taxon>
    </lineage>
</organism>
<keyword evidence="12" id="KW-0472">Membrane</keyword>
<dbReference type="PANTHER" id="PTHR43557:SF4">
    <property type="entry name" value="APOPTOSIS-INDUCING FACTOR 1, MITOCHONDRIAL"/>
    <property type="match status" value="1"/>
</dbReference>
<evidence type="ECO:0000256" key="6">
    <source>
        <dbReference type="ARBA" id="ARBA00022827"/>
    </source>
</evidence>
<keyword evidence="9" id="KW-0520">NAD</keyword>
<evidence type="ECO:0000256" key="1">
    <source>
        <dbReference type="ARBA" id="ARBA00001974"/>
    </source>
</evidence>
<dbReference type="PRINTS" id="PR00368">
    <property type="entry name" value="FADPNR"/>
</dbReference>
<dbReference type="GO" id="GO:0006915">
    <property type="term" value="P:apoptotic process"/>
    <property type="evidence" value="ECO:0007669"/>
    <property type="project" value="UniProtKB-KW"/>
</dbReference>
<keyword evidence="5" id="KW-0053">Apoptosis</keyword>
<keyword evidence="8" id="KW-0560">Oxidoreductase</keyword>
<dbReference type="AlphaFoldDB" id="A0A076FKV2"/>
<evidence type="ECO:0000256" key="7">
    <source>
        <dbReference type="ARBA" id="ARBA00022946"/>
    </source>
</evidence>
<dbReference type="GO" id="GO:0016174">
    <property type="term" value="F:NAD(P)H oxidase H2O2-forming activity"/>
    <property type="evidence" value="ECO:0007669"/>
    <property type="project" value="TreeGrafter"/>
</dbReference>